<evidence type="ECO:0000256" key="1">
    <source>
        <dbReference type="SAM" id="SignalP"/>
    </source>
</evidence>
<dbReference type="RefSeq" id="WP_136459201.1">
    <property type="nucleotide sequence ID" value="NZ_SRSF01000003.1"/>
</dbReference>
<evidence type="ECO:0000313" key="2">
    <source>
        <dbReference type="EMBL" id="THH40058.1"/>
    </source>
</evidence>
<dbReference type="AlphaFoldDB" id="A0A4S4NNW0"/>
<keyword evidence="1" id="KW-0732">Signal</keyword>
<evidence type="ECO:0008006" key="4">
    <source>
        <dbReference type="Google" id="ProtNLM"/>
    </source>
</evidence>
<dbReference type="Proteomes" id="UP000308528">
    <property type="component" value="Unassembled WGS sequence"/>
</dbReference>
<sequence>MRFILPLLLLSLLFTACGSDPEVPVEEAAALEGRWVLTEARRDNVKTGLLDGLYFDFGTDGAFETNLMTGEPQTGTYRREGDEISTSGVALPLTYEVQDLAEDELVLRARHEGFLFDFALVRGGVAE</sequence>
<comment type="caution">
    <text evidence="2">The sequence shown here is derived from an EMBL/GenBank/DDBJ whole genome shotgun (WGS) entry which is preliminary data.</text>
</comment>
<gene>
    <name evidence="2" type="ORF">E4021_10685</name>
</gene>
<proteinExistence type="predicted"/>
<protein>
    <recommendedName>
        <fullName evidence="4">Lipocalin-like domain-containing protein</fullName>
    </recommendedName>
</protein>
<organism evidence="2 3">
    <name type="scientific">Neolewinella litorea</name>
    <dbReference type="NCBI Taxonomy" id="2562452"/>
    <lineage>
        <taxon>Bacteria</taxon>
        <taxon>Pseudomonadati</taxon>
        <taxon>Bacteroidota</taxon>
        <taxon>Saprospiria</taxon>
        <taxon>Saprospirales</taxon>
        <taxon>Lewinellaceae</taxon>
        <taxon>Neolewinella</taxon>
    </lineage>
</organism>
<name>A0A4S4NNW0_9BACT</name>
<reference evidence="2 3" key="1">
    <citation type="submission" date="2019-04" db="EMBL/GenBank/DDBJ databases">
        <title>Lewinella litorea sp. nov., isolated from a marine sand.</title>
        <authorList>
            <person name="Yoon J.-H."/>
        </authorList>
    </citation>
    <scope>NUCLEOTIDE SEQUENCE [LARGE SCALE GENOMIC DNA]</scope>
    <source>
        <strain evidence="2 3">HSMS-39</strain>
    </source>
</reference>
<evidence type="ECO:0000313" key="3">
    <source>
        <dbReference type="Proteomes" id="UP000308528"/>
    </source>
</evidence>
<dbReference type="PROSITE" id="PS51257">
    <property type="entry name" value="PROKAR_LIPOPROTEIN"/>
    <property type="match status" value="1"/>
</dbReference>
<accession>A0A4S4NNW0</accession>
<feature type="chain" id="PRO_5020268631" description="Lipocalin-like domain-containing protein" evidence="1">
    <location>
        <begin position="19"/>
        <end position="127"/>
    </location>
</feature>
<keyword evidence="3" id="KW-1185">Reference proteome</keyword>
<feature type="signal peptide" evidence="1">
    <location>
        <begin position="1"/>
        <end position="18"/>
    </location>
</feature>
<dbReference type="OrthoDB" id="1494861at2"/>
<dbReference type="EMBL" id="SRSF01000003">
    <property type="protein sequence ID" value="THH40058.1"/>
    <property type="molecule type" value="Genomic_DNA"/>
</dbReference>